<name>A0A6J6WID9_9ZZZZ</name>
<organism evidence="2">
    <name type="scientific">freshwater metagenome</name>
    <dbReference type="NCBI Taxonomy" id="449393"/>
    <lineage>
        <taxon>unclassified sequences</taxon>
        <taxon>metagenomes</taxon>
        <taxon>ecological metagenomes</taxon>
    </lineage>
</organism>
<evidence type="ECO:0000256" key="1">
    <source>
        <dbReference type="SAM" id="MobiDB-lite"/>
    </source>
</evidence>
<dbReference type="EMBL" id="CAFAAB010000062">
    <property type="protein sequence ID" value="CAB4783084.1"/>
    <property type="molecule type" value="Genomic_DNA"/>
</dbReference>
<reference evidence="2" key="1">
    <citation type="submission" date="2020-05" db="EMBL/GenBank/DDBJ databases">
        <authorList>
            <person name="Chiriac C."/>
            <person name="Salcher M."/>
            <person name="Ghai R."/>
            <person name="Kavagutti S V."/>
        </authorList>
    </citation>
    <scope>NUCLEOTIDE SEQUENCE</scope>
</reference>
<gene>
    <name evidence="2" type="ORF">UFOPK2958_00667</name>
</gene>
<protein>
    <submittedName>
        <fullName evidence="2">Unannotated protein</fullName>
    </submittedName>
</protein>
<evidence type="ECO:0000313" key="2">
    <source>
        <dbReference type="EMBL" id="CAB4783084.1"/>
    </source>
</evidence>
<feature type="compositionally biased region" description="Low complexity" evidence="1">
    <location>
        <begin position="133"/>
        <end position="149"/>
    </location>
</feature>
<feature type="region of interest" description="Disordered" evidence="1">
    <location>
        <begin position="132"/>
        <end position="167"/>
    </location>
</feature>
<dbReference type="AlphaFoldDB" id="A0A6J6WID9"/>
<sequence>MLESSRASGAPRQWCIPNPNPRWGLGSRSRISAVGLAKTSGSRFALPMRMKTRLPLSSTAPGISMSSVKVRPVSWTGETMRKNSSVAVRSSSGRVRSCSWATGSCASARSEPEIKFMVVSCPATNNKMAVLNSSPSVSESSPSRAATSALSKSSPGLARRFAKRSWK</sequence>
<accession>A0A6J6WID9</accession>
<proteinExistence type="predicted"/>